<evidence type="ECO:0000259" key="2">
    <source>
        <dbReference type="PROSITE" id="PS51352"/>
    </source>
</evidence>
<feature type="domain" description="Thioredoxin" evidence="2">
    <location>
        <begin position="51"/>
        <end position="183"/>
    </location>
</feature>
<dbReference type="InterPro" id="IPR013766">
    <property type="entry name" value="Thioredoxin_domain"/>
</dbReference>
<organism evidence="3 4">
    <name type="scientific">Virgisporangium aurantiacum</name>
    <dbReference type="NCBI Taxonomy" id="175570"/>
    <lineage>
        <taxon>Bacteria</taxon>
        <taxon>Bacillati</taxon>
        <taxon>Actinomycetota</taxon>
        <taxon>Actinomycetes</taxon>
        <taxon>Micromonosporales</taxon>
        <taxon>Micromonosporaceae</taxon>
        <taxon>Virgisporangium</taxon>
    </lineage>
</organism>
<reference evidence="3" key="1">
    <citation type="submission" date="2021-01" db="EMBL/GenBank/DDBJ databases">
        <title>Whole genome shotgun sequence of Virgisporangium aurantiacum NBRC 16421.</title>
        <authorList>
            <person name="Komaki H."/>
            <person name="Tamura T."/>
        </authorList>
    </citation>
    <scope>NUCLEOTIDE SEQUENCE</scope>
    <source>
        <strain evidence="3">NBRC 16421</strain>
    </source>
</reference>
<evidence type="ECO:0000313" key="4">
    <source>
        <dbReference type="Proteomes" id="UP000612585"/>
    </source>
</evidence>
<keyword evidence="1" id="KW-0472">Membrane</keyword>
<dbReference type="RefSeq" id="WP_203995765.1">
    <property type="nucleotide sequence ID" value="NZ_BOPG01000027.1"/>
</dbReference>
<dbReference type="Gene3D" id="3.40.30.10">
    <property type="entry name" value="Glutaredoxin"/>
    <property type="match status" value="1"/>
</dbReference>
<dbReference type="AlphaFoldDB" id="A0A8J3Z5R1"/>
<protein>
    <recommendedName>
        <fullName evidence="2">Thioredoxin domain-containing protein</fullName>
    </recommendedName>
</protein>
<keyword evidence="1" id="KW-0812">Transmembrane</keyword>
<sequence length="183" mass="19013">MFGIAVVVVCVLLTVLNLILTLGVLRRLREHAERLNELAEADTGQWRDPIIGLGSRPGPFSAVDVDGGRIGDADLGVDTLVAFFSPDCGICAEWLPRFVAAATALGDRRRALAVVVAPSATDPAAAVQVAALRGAATVVVENDKGPLAEAFRVAGFPAMVRLDEHGTVLANRLVDVAGVPAVA</sequence>
<feature type="transmembrane region" description="Helical" evidence="1">
    <location>
        <begin position="6"/>
        <end position="25"/>
    </location>
</feature>
<keyword evidence="4" id="KW-1185">Reference proteome</keyword>
<accession>A0A8J3Z5R1</accession>
<dbReference type="EMBL" id="BOPG01000027">
    <property type="protein sequence ID" value="GIJ56838.1"/>
    <property type="molecule type" value="Genomic_DNA"/>
</dbReference>
<evidence type="ECO:0000313" key="3">
    <source>
        <dbReference type="EMBL" id="GIJ56838.1"/>
    </source>
</evidence>
<proteinExistence type="predicted"/>
<comment type="caution">
    <text evidence="3">The sequence shown here is derived from an EMBL/GenBank/DDBJ whole genome shotgun (WGS) entry which is preliminary data.</text>
</comment>
<dbReference type="PROSITE" id="PS51352">
    <property type="entry name" value="THIOREDOXIN_2"/>
    <property type="match status" value="1"/>
</dbReference>
<dbReference type="InterPro" id="IPR036249">
    <property type="entry name" value="Thioredoxin-like_sf"/>
</dbReference>
<name>A0A8J3Z5R1_9ACTN</name>
<dbReference type="Proteomes" id="UP000612585">
    <property type="component" value="Unassembled WGS sequence"/>
</dbReference>
<dbReference type="SUPFAM" id="SSF52833">
    <property type="entry name" value="Thioredoxin-like"/>
    <property type="match status" value="1"/>
</dbReference>
<gene>
    <name evidence="3" type="ORF">Vau01_043540</name>
</gene>
<evidence type="ECO:0000256" key="1">
    <source>
        <dbReference type="SAM" id="Phobius"/>
    </source>
</evidence>
<keyword evidence="1" id="KW-1133">Transmembrane helix</keyword>